<accession>A0A8T0G9H6</accession>
<protein>
    <recommendedName>
        <fullName evidence="10">RHOMBOID-like protein</fullName>
        <ecNumber evidence="10">3.4.21.105</ecNumber>
    </recommendedName>
</protein>
<dbReference type="InterPro" id="IPR035952">
    <property type="entry name" value="Rhomboid-like_sf"/>
</dbReference>
<keyword evidence="9 10" id="KW-0472">Membrane</keyword>
<evidence type="ECO:0000256" key="1">
    <source>
        <dbReference type="ARBA" id="ARBA00000156"/>
    </source>
</evidence>
<dbReference type="InterPro" id="IPR022764">
    <property type="entry name" value="Peptidase_S54_rhomboid_dom"/>
</dbReference>
<evidence type="ECO:0000259" key="12">
    <source>
        <dbReference type="Pfam" id="PF01694"/>
    </source>
</evidence>
<dbReference type="GO" id="GO:0004252">
    <property type="term" value="F:serine-type endopeptidase activity"/>
    <property type="evidence" value="ECO:0007669"/>
    <property type="project" value="InterPro"/>
</dbReference>
<keyword evidence="6 10" id="KW-0378">Hydrolase</keyword>
<feature type="transmembrane region" description="Helical" evidence="10">
    <location>
        <begin position="174"/>
        <end position="196"/>
    </location>
</feature>
<dbReference type="EMBL" id="CM026433">
    <property type="protein sequence ID" value="KAG0555014.1"/>
    <property type="molecule type" value="Genomic_DNA"/>
</dbReference>
<feature type="transmembrane region" description="Helical" evidence="10">
    <location>
        <begin position="202"/>
        <end position="222"/>
    </location>
</feature>
<evidence type="ECO:0000256" key="10">
    <source>
        <dbReference type="RuleBase" id="RU362115"/>
    </source>
</evidence>
<feature type="transmembrane region" description="Helical" evidence="10">
    <location>
        <begin position="61"/>
        <end position="82"/>
    </location>
</feature>
<evidence type="ECO:0000256" key="5">
    <source>
        <dbReference type="ARBA" id="ARBA00022692"/>
    </source>
</evidence>
<evidence type="ECO:0000256" key="6">
    <source>
        <dbReference type="ARBA" id="ARBA00022801"/>
    </source>
</evidence>
<keyword evidence="8 10" id="KW-1133">Transmembrane helix</keyword>
<dbReference type="InterPro" id="IPR002610">
    <property type="entry name" value="Peptidase_S54_rhomboid-like"/>
</dbReference>
<feature type="region of interest" description="Disordered" evidence="11">
    <location>
        <begin position="1"/>
        <end position="25"/>
    </location>
</feature>
<evidence type="ECO:0000256" key="9">
    <source>
        <dbReference type="ARBA" id="ARBA00023136"/>
    </source>
</evidence>
<dbReference type="AlphaFoldDB" id="A0A8T0G9H6"/>
<feature type="domain" description="Peptidase S54 rhomboid" evidence="12">
    <location>
        <begin position="137"/>
        <end position="274"/>
    </location>
</feature>
<proteinExistence type="inferred from homology"/>
<keyword evidence="4 10" id="KW-0645">Protease</keyword>
<dbReference type="Proteomes" id="UP000822688">
    <property type="component" value="Chromosome 12"/>
</dbReference>
<comment type="similarity">
    <text evidence="3 10">Belongs to the peptidase S54 family.</text>
</comment>
<sequence length="364" mass="40448">MDRGYGSGRSVTSSRDGGSGRGYYDRGEFRLRVHDHDEHQFEPSPAMPEKPQPFNPRRHRYFPIAVPIIMVGNIVVFILMMYSNNCPGNIEPGRSCVGKWLKPLSFQPWLENPILGPRRSELLKWGALESRHAVKSGEGWRLLSAIAINGGVLQLIINLLALLVVGLRIEFAFWFFKVFTIYIVSGFGGSVLSALFIQNQVFAGASGAVMGLIGASVADIITNWDVTGRKLLKAADLIIFGLISLAFGLMPQVDNFANVGGFFTGFLLGFVLLMRPQRGFKDTRHLSQLEAFIVNNEDPDMPPVKMHKKSQRVLQVIASILVLGLLVAGCVVLFIDHKVNKGCSWCHYLACVPDLKWTCPRPYM</sequence>
<name>A0A8T0G9H6_CERPU</name>
<gene>
    <name evidence="13" type="ORF">KC19_12G137100</name>
</gene>
<comment type="function">
    <text evidence="10">Serine protease involved in intramembrane proteolysis.</text>
</comment>
<evidence type="ECO:0000256" key="4">
    <source>
        <dbReference type="ARBA" id="ARBA00022670"/>
    </source>
</evidence>
<evidence type="ECO:0000313" key="14">
    <source>
        <dbReference type="Proteomes" id="UP000822688"/>
    </source>
</evidence>
<reference evidence="13" key="1">
    <citation type="submission" date="2020-06" db="EMBL/GenBank/DDBJ databases">
        <title>WGS assembly of Ceratodon purpureus strain R40.</title>
        <authorList>
            <person name="Carey S.B."/>
            <person name="Jenkins J."/>
            <person name="Shu S."/>
            <person name="Lovell J.T."/>
            <person name="Sreedasyam A."/>
            <person name="Maumus F."/>
            <person name="Tiley G.P."/>
            <person name="Fernandez-Pozo N."/>
            <person name="Barry K."/>
            <person name="Chen C."/>
            <person name="Wang M."/>
            <person name="Lipzen A."/>
            <person name="Daum C."/>
            <person name="Saski C.A."/>
            <person name="Payton A.C."/>
            <person name="Mcbreen J.C."/>
            <person name="Conrad R.E."/>
            <person name="Kollar L.M."/>
            <person name="Olsson S."/>
            <person name="Huttunen S."/>
            <person name="Landis J.B."/>
            <person name="Wickett N.J."/>
            <person name="Johnson M.G."/>
            <person name="Rensing S.A."/>
            <person name="Grimwood J."/>
            <person name="Schmutz J."/>
            <person name="Mcdaniel S.F."/>
        </authorList>
    </citation>
    <scope>NUCLEOTIDE SEQUENCE</scope>
    <source>
        <strain evidence="13">R40</strain>
    </source>
</reference>
<dbReference type="SUPFAM" id="SSF144091">
    <property type="entry name" value="Rhomboid-like"/>
    <property type="match status" value="1"/>
</dbReference>
<feature type="transmembrane region" description="Helical" evidence="10">
    <location>
        <begin position="313"/>
        <end position="335"/>
    </location>
</feature>
<keyword evidence="5 10" id="KW-0812">Transmembrane</keyword>
<comment type="subcellular location">
    <subcellularLocation>
        <location evidence="2 10">Membrane</location>
        <topology evidence="2 10">Multi-pass membrane protein</topology>
    </subcellularLocation>
</comment>
<evidence type="ECO:0000256" key="11">
    <source>
        <dbReference type="SAM" id="MobiDB-lite"/>
    </source>
</evidence>
<evidence type="ECO:0000256" key="8">
    <source>
        <dbReference type="ARBA" id="ARBA00022989"/>
    </source>
</evidence>
<evidence type="ECO:0000313" key="13">
    <source>
        <dbReference type="EMBL" id="KAG0555014.1"/>
    </source>
</evidence>
<evidence type="ECO:0000256" key="2">
    <source>
        <dbReference type="ARBA" id="ARBA00004141"/>
    </source>
</evidence>
<keyword evidence="14" id="KW-1185">Reference proteome</keyword>
<feature type="transmembrane region" description="Helical" evidence="10">
    <location>
        <begin position="234"/>
        <end position="250"/>
    </location>
</feature>
<feature type="transmembrane region" description="Helical" evidence="10">
    <location>
        <begin position="142"/>
        <end position="167"/>
    </location>
</feature>
<evidence type="ECO:0000256" key="3">
    <source>
        <dbReference type="ARBA" id="ARBA00009045"/>
    </source>
</evidence>
<dbReference type="OrthoDB" id="418595at2759"/>
<dbReference type="EC" id="3.4.21.105" evidence="10"/>
<evidence type="ECO:0000256" key="7">
    <source>
        <dbReference type="ARBA" id="ARBA00022825"/>
    </source>
</evidence>
<feature type="transmembrane region" description="Helical" evidence="10">
    <location>
        <begin position="256"/>
        <end position="274"/>
    </location>
</feature>
<dbReference type="PANTHER" id="PTHR22936">
    <property type="entry name" value="RHOMBOID-RELATED"/>
    <property type="match status" value="1"/>
</dbReference>
<dbReference type="Gene3D" id="1.20.1540.10">
    <property type="entry name" value="Rhomboid-like"/>
    <property type="match status" value="1"/>
</dbReference>
<dbReference type="Pfam" id="PF01694">
    <property type="entry name" value="Rhomboid"/>
    <property type="match status" value="1"/>
</dbReference>
<organism evidence="13 14">
    <name type="scientific">Ceratodon purpureus</name>
    <name type="common">Fire moss</name>
    <name type="synonym">Dicranum purpureum</name>
    <dbReference type="NCBI Taxonomy" id="3225"/>
    <lineage>
        <taxon>Eukaryota</taxon>
        <taxon>Viridiplantae</taxon>
        <taxon>Streptophyta</taxon>
        <taxon>Embryophyta</taxon>
        <taxon>Bryophyta</taxon>
        <taxon>Bryophytina</taxon>
        <taxon>Bryopsida</taxon>
        <taxon>Dicranidae</taxon>
        <taxon>Pseudoditrichales</taxon>
        <taxon>Ditrichaceae</taxon>
        <taxon>Ceratodon</taxon>
    </lineage>
</organism>
<dbReference type="GO" id="GO:0006508">
    <property type="term" value="P:proteolysis"/>
    <property type="evidence" value="ECO:0007669"/>
    <property type="project" value="UniProtKB-KW"/>
</dbReference>
<dbReference type="PANTHER" id="PTHR22936:SF69">
    <property type="entry name" value="RHOMBOID-LIKE PROTEIN"/>
    <property type="match status" value="1"/>
</dbReference>
<keyword evidence="7 10" id="KW-0720">Serine protease</keyword>
<comment type="catalytic activity">
    <reaction evidence="1 10">
        <text>Cleaves type-1 transmembrane domains using a catalytic dyad composed of serine and histidine that are contributed by different transmembrane domains.</text>
        <dbReference type="EC" id="3.4.21.105"/>
    </reaction>
</comment>
<dbReference type="GO" id="GO:0016020">
    <property type="term" value="C:membrane"/>
    <property type="evidence" value="ECO:0007669"/>
    <property type="project" value="UniProtKB-SubCell"/>
</dbReference>
<comment type="caution">
    <text evidence="13">The sequence shown here is derived from an EMBL/GenBank/DDBJ whole genome shotgun (WGS) entry which is preliminary data.</text>
</comment>